<organism evidence="4 5">
    <name type="scientific">Helianthus annuus</name>
    <name type="common">Common sunflower</name>
    <dbReference type="NCBI Taxonomy" id="4232"/>
    <lineage>
        <taxon>Eukaryota</taxon>
        <taxon>Viridiplantae</taxon>
        <taxon>Streptophyta</taxon>
        <taxon>Embryophyta</taxon>
        <taxon>Tracheophyta</taxon>
        <taxon>Spermatophyta</taxon>
        <taxon>Magnoliopsida</taxon>
        <taxon>eudicotyledons</taxon>
        <taxon>Gunneridae</taxon>
        <taxon>Pentapetalae</taxon>
        <taxon>asterids</taxon>
        <taxon>campanulids</taxon>
        <taxon>Asterales</taxon>
        <taxon>Asteraceae</taxon>
        <taxon>Asteroideae</taxon>
        <taxon>Heliantheae alliance</taxon>
        <taxon>Heliantheae</taxon>
        <taxon>Helianthus</taxon>
    </lineage>
</organism>
<feature type="region of interest" description="Disordered" evidence="2">
    <location>
        <begin position="457"/>
        <end position="565"/>
    </location>
</feature>
<protein>
    <submittedName>
        <fullName evidence="4">Putative transposase (Putative), gypsy type</fullName>
    </submittedName>
</protein>
<evidence type="ECO:0000313" key="5">
    <source>
        <dbReference type="Proteomes" id="UP000215914"/>
    </source>
</evidence>
<feature type="compositionally biased region" description="Polar residues" evidence="2">
    <location>
        <begin position="541"/>
        <end position="550"/>
    </location>
</feature>
<feature type="compositionally biased region" description="Basic and acidic residues" evidence="2">
    <location>
        <begin position="489"/>
        <end position="501"/>
    </location>
</feature>
<sequence>MSFRPEWGAQYPTPGSTAMDAPPGYLTLYVAFFREGNFRLPITKFTSSVLRNYGLHISQINAIGLPRITHFEFVCRAHRIDPTFEMFNVFYSVTYANGFYSFNARTGVSPVCSVPLKSLHDWKQKFFYIRRGVIPVDMHYRSVSEGIPKVDVLVGFAEEGWYKKLTEKATAISQLEEMALVGAGMSLLWAPKNPLGVPVYGYQGKFGYSLINVLDPKAAGAMVEAIQEDGKPTWLNQIRDRFLHPTDESFTRYANVALGEDDEDDPIDPIREEVVVLSSGSSDRSFEGLISRCPHAGTAQAAGNEPVYEVAGDDAEIPVAPSAQVETRKKTKADKPEKGEKRVEDKMTGTFRERPSTLPFLDYVVVSDTLSGLGAGEKPRGSDPDDRATLTEHLRKKALEDKKRKLDEQAAALLASKKAKLHKEAPPAPSESEIDMDIFSGGRGNLLEEIFAASAPTGVKTGKGPRRVDVSQITPPQSPPSRTIGLTPPRDDAGEKKKEDEVVAENVGEGGGDVAGVAGAGGSTGGVGDRGKGVETEVESSEATPHQTIYTKRPPGGDGATSGAVRSPQFEHVHADSWDTHNPVCDDLPHAPRWNLTQGSRMNDLGNCHDFFSLSLRPAERMFQKRRNRFELLDDHVRAGVNFFATYLEIVREWRLMGEDTAEFEDAKRALAEEREKFNAEKKGLQWRLADAEQKLEEQKQVNVQKQKDWETACERTNAEMQSQRDAIVRLSGKKKELADEAHQARAAFEKREKEYVARIDKLELLVKQKVSECEATGKLLEEKTSECAASDGLVEKVSADCRWLLSRAVPLLADRIVNSPELATYMFELAQAGYNSGRKYGYSEGKAAAINKEKDHHFELYVEDCDGRYAAKRKEFSSLEFAVVKAAEKLARKVDGVALLKKALGDEAGAAGGMGTSHPK</sequence>
<proteinExistence type="predicted"/>
<evidence type="ECO:0000259" key="3">
    <source>
        <dbReference type="Pfam" id="PF04195"/>
    </source>
</evidence>
<evidence type="ECO:0000313" key="4">
    <source>
        <dbReference type="EMBL" id="OTG16311.1"/>
    </source>
</evidence>
<reference evidence="5" key="1">
    <citation type="journal article" date="2017" name="Nature">
        <title>The sunflower genome provides insights into oil metabolism, flowering and Asterid evolution.</title>
        <authorList>
            <person name="Badouin H."/>
            <person name="Gouzy J."/>
            <person name="Grassa C.J."/>
            <person name="Murat F."/>
            <person name="Staton S.E."/>
            <person name="Cottret L."/>
            <person name="Lelandais-Briere C."/>
            <person name="Owens G.L."/>
            <person name="Carrere S."/>
            <person name="Mayjonade B."/>
            <person name="Legrand L."/>
            <person name="Gill N."/>
            <person name="Kane N.C."/>
            <person name="Bowers J.E."/>
            <person name="Hubner S."/>
            <person name="Bellec A."/>
            <person name="Berard A."/>
            <person name="Berges H."/>
            <person name="Blanchet N."/>
            <person name="Boniface M.C."/>
            <person name="Brunel D."/>
            <person name="Catrice O."/>
            <person name="Chaidir N."/>
            <person name="Claudel C."/>
            <person name="Donnadieu C."/>
            <person name="Faraut T."/>
            <person name="Fievet G."/>
            <person name="Helmstetter N."/>
            <person name="King M."/>
            <person name="Knapp S.J."/>
            <person name="Lai Z."/>
            <person name="Le Paslier M.C."/>
            <person name="Lippi Y."/>
            <person name="Lorenzon L."/>
            <person name="Mandel J.R."/>
            <person name="Marage G."/>
            <person name="Marchand G."/>
            <person name="Marquand E."/>
            <person name="Bret-Mestries E."/>
            <person name="Morien E."/>
            <person name="Nambeesan S."/>
            <person name="Nguyen T."/>
            <person name="Pegot-Espagnet P."/>
            <person name="Pouilly N."/>
            <person name="Raftis F."/>
            <person name="Sallet E."/>
            <person name="Schiex T."/>
            <person name="Thomas J."/>
            <person name="Vandecasteele C."/>
            <person name="Vares D."/>
            <person name="Vear F."/>
            <person name="Vautrin S."/>
            <person name="Crespi M."/>
            <person name="Mangin B."/>
            <person name="Burke J.M."/>
            <person name="Salse J."/>
            <person name="Munos S."/>
            <person name="Vincourt P."/>
            <person name="Rieseberg L.H."/>
            <person name="Langlade N.B."/>
        </authorList>
    </citation>
    <scope>NUCLEOTIDE SEQUENCE [LARGE SCALE GENOMIC DNA]</scope>
    <source>
        <strain evidence="5">cv. SF193</strain>
    </source>
</reference>
<dbReference type="Pfam" id="PF04195">
    <property type="entry name" value="Transposase_28"/>
    <property type="match status" value="1"/>
</dbReference>
<dbReference type="PANTHER" id="PTHR31099">
    <property type="entry name" value="OS06G0165300 PROTEIN"/>
    <property type="match status" value="1"/>
</dbReference>
<name>A0A251U210_HELAN</name>
<feature type="compositionally biased region" description="Gly residues" evidence="2">
    <location>
        <begin position="508"/>
        <end position="528"/>
    </location>
</feature>
<dbReference type="EMBL" id="CM007898">
    <property type="protein sequence ID" value="OTG16311.1"/>
    <property type="molecule type" value="Genomic_DNA"/>
</dbReference>
<dbReference type="AlphaFoldDB" id="A0A251U210"/>
<keyword evidence="5" id="KW-1185">Reference proteome</keyword>
<feature type="domain" description="Transposase (putative) gypsy type" evidence="3">
    <location>
        <begin position="33"/>
        <end position="94"/>
    </location>
</feature>
<feature type="region of interest" description="Disordered" evidence="2">
    <location>
        <begin position="321"/>
        <end position="349"/>
    </location>
</feature>
<feature type="compositionally biased region" description="Basic and acidic residues" evidence="2">
    <location>
        <begin position="333"/>
        <end position="349"/>
    </location>
</feature>
<dbReference type="Proteomes" id="UP000215914">
    <property type="component" value="Chromosome 9"/>
</dbReference>
<evidence type="ECO:0000256" key="1">
    <source>
        <dbReference type="SAM" id="Coils"/>
    </source>
</evidence>
<dbReference type="InParanoid" id="A0A251U210"/>
<dbReference type="InterPro" id="IPR007321">
    <property type="entry name" value="Transposase_28"/>
</dbReference>
<keyword evidence="1" id="KW-0175">Coiled coil</keyword>
<dbReference type="PANTHER" id="PTHR31099:SF49">
    <property type="entry name" value="MYOSIN HEAVY CHAIN-LIKE PROTEIN"/>
    <property type="match status" value="1"/>
</dbReference>
<evidence type="ECO:0000256" key="2">
    <source>
        <dbReference type="SAM" id="MobiDB-lite"/>
    </source>
</evidence>
<feature type="coiled-coil region" evidence="1">
    <location>
        <begin position="661"/>
        <end position="755"/>
    </location>
</feature>
<gene>
    <name evidence="4" type="ORF">HannXRQ_Chr09g0270041</name>
</gene>
<accession>A0A251U210</accession>